<protein>
    <recommendedName>
        <fullName evidence="2">Tubulin-folding cofactor D C-terminal domain-containing protein</fullName>
    </recommendedName>
</protein>
<dbReference type="Pfam" id="PF12612">
    <property type="entry name" value="TFCD_C"/>
    <property type="match status" value="1"/>
</dbReference>
<dbReference type="Proteomes" id="UP000815325">
    <property type="component" value="Unassembled WGS sequence"/>
</dbReference>
<feature type="region of interest" description="Disordered" evidence="1">
    <location>
        <begin position="274"/>
        <end position="343"/>
    </location>
</feature>
<evidence type="ECO:0000256" key="1">
    <source>
        <dbReference type="SAM" id="MobiDB-lite"/>
    </source>
</evidence>
<dbReference type="InterPro" id="IPR016024">
    <property type="entry name" value="ARM-type_fold"/>
</dbReference>
<accession>A0ABQ7GGU8</accession>
<name>A0ABQ7GGU8_DUNSA</name>
<evidence type="ECO:0000313" key="3">
    <source>
        <dbReference type="EMBL" id="KAF5833816.1"/>
    </source>
</evidence>
<dbReference type="InterPro" id="IPR022577">
    <property type="entry name" value="TBCD_C"/>
</dbReference>
<gene>
    <name evidence="3" type="ORF">DUNSADRAFT_9763</name>
</gene>
<sequence>MDAYLTRLHDPNVAVRRGYASAVGAMPGRLLQGRAEEVIDALVDGTILEEDPDDRDVEARVKCVRALGSVCSTLYSPSSACAEPEAGQPSGLHMILQKVLPCIHANLEDYTTDNRGDVGSWVREAAMDVLEALTLLVGERVQQDCPNTAQQGEILSGVVPAATGALLKQAVERIARMRDLAARRLHGLVSSPHVACAMPAAGQLAAALPQDDGTAEVVSLQSIKRLSGLLLAAPQYARPVLEGLVASIGGVDAQLAKVASEALLSLTLSPTSVVQHADRNKPSKPSPNQVNPPTNTTSDASTANNAAMGSSNSSTTTTMPSSHSRGAEPGCTASSNAAAADKQAPPAVVVASQLLAIWRDNSTNTRLLPSLGQHQGATREHHSGPACGPASGRKMAALFQGHPQGATSPGLFSGPASGCNIARPIFRTCIRVQHCPACFQARTLGQHQGTNTGLHDERHRCTAAGLSLCSF</sequence>
<evidence type="ECO:0000259" key="2">
    <source>
        <dbReference type="Pfam" id="PF12612"/>
    </source>
</evidence>
<dbReference type="PANTHER" id="PTHR12658">
    <property type="entry name" value="BETA-TUBULIN COFACTOR D"/>
    <property type="match status" value="1"/>
</dbReference>
<dbReference type="Gene3D" id="1.25.10.10">
    <property type="entry name" value="Leucine-rich Repeat Variant"/>
    <property type="match status" value="1"/>
</dbReference>
<dbReference type="InterPro" id="IPR011989">
    <property type="entry name" value="ARM-like"/>
</dbReference>
<feature type="region of interest" description="Disordered" evidence="1">
    <location>
        <begin position="372"/>
        <end position="393"/>
    </location>
</feature>
<dbReference type="PANTHER" id="PTHR12658:SF0">
    <property type="entry name" value="TUBULIN-SPECIFIC CHAPERONE D"/>
    <property type="match status" value="1"/>
</dbReference>
<feature type="compositionally biased region" description="Low complexity" evidence="1">
    <location>
        <begin position="333"/>
        <end position="343"/>
    </location>
</feature>
<dbReference type="EMBL" id="MU069790">
    <property type="protein sequence ID" value="KAF5833816.1"/>
    <property type="molecule type" value="Genomic_DNA"/>
</dbReference>
<dbReference type="InterPro" id="IPR033162">
    <property type="entry name" value="TBCD"/>
</dbReference>
<evidence type="ECO:0000313" key="4">
    <source>
        <dbReference type="Proteomes" id="UP000815325"/>
    </source>
</evidence>
<organism evidence="3 4">
    <name type="scientific">Dunaliella salina</name>
    <name type="common">Green alga</name>
    <name type="synonym">Protococcus salinus</name>
    <dbReference type="NCBI Taxonomy" id="3046"/>
    <lineage>
        <taxon>Eukaryota</taxon>
        <taxon>Viridiplantae</taxon>
        <taxon>Chlorophyta</taxon>
        <taxon>core chlorophytes</taxon>
        <taxon>Chlorophyceae</taxon>
        <taxon>CS clade</taxon>
        <taxon>Chlamydomonadales</taxon>
        <taxon>Dunaliellaceae</taxon>
        <taxon>Dunaliella</taxon>
    </lineage>
</organism>
<comment type="caution">
    <text evidence="3">The sequence shown here is derived from an EMBL/GenBank/DDBJ whole genome shotgun (WGS) entry which is preliminary data.</text>
</comment>
<keyword evidence="4" id="KW-1185">Reference proteome</keyword>
<feature type="compositionally biased region" description="Low complexity" evidence="1">
    <location>
        <begin position="291"/>
        <end position="324"/>
    </location>
</feature>
<proteinExistence type="predicted"/>
<feature type="domain" description="Tubulin-folding cofactor D C-terminal" evidence="2">
    <location>
        <begin position="163"/>
        <end position="267"/>
    </location>
</feature>
<dbReference type="SUPFAM" id="SSF48371">
    <property type="entry name" value="ARM repeat"/>
    <property type="match status" value="1"/>
</dbReference>
<reference evidence="3" key="1">
    <citation type="submission" date="2017-08" db="EMBL/GenBank/DDBJ databases">
        <authorList>
            <person name="Polle J.E."/>
            <person name="Barry K."/>
            <person name="Cushman J."/>
            <person name="Schmutz J."/>
            <person name="Tran D."/>
            <person name="Hathwaick L.T."/>
            <person name="Yim W.C."/>
            <person name="Jenkins J."/>
            <person name="Mckie-Krisberg Z.M."/>
            <person name="Prochnik S."/>
            <person name="Lindquist E."/>
            <person name="Dockter R.B."/>
            <person name="Adam C."/>
            <person name="Molina H."/>
            <person name="Bunkerborg J."/>
            <person name="Jin E."/>
            <person name="Buchheim M."/>
            <person name="Magnuson J."/>
        </authorList>
    </citation>
    <scope>NUCLEOTIDE SEQUENCE</scope>
    <source>
        <strain evidence="3">CCAP 19/18</strain>
    </source>
</reference>